<dbReference type="Proteomes" id="UP001144347">
    <property type="component" value="Unassembled WGS sequence"/>
</dbReference>
<feature type="transmembrane region" description="Helical" evidence="1">
    <location>
        <begin position="238"/>
        <end position="255"/>
    </location>
</feature>
<keyword evidence="1" id="KW-0472">Membrane</keyword>
<proteinExistence type="predicted"/>
<evidence type="ECO:0000256" key="1">
    <source>
        <dbReference type="SAM" id="Phobius"/>
    </source>
</evidence>
<keyword evidence="1" id="KW-1133">Transmembrane helix</keyword>
<accession>A0ABT4L6Q3</accession>
<evidence type="ECO:0000313" key="3">
    <source>
        <dbReference type="Proteomes" id="UP001144347"/>
    </source>
</evidence>
<keyword evidence="3" id="KW-1185">Reference proteome</keyword>
<feature type="transmembrane region" description="Helical" evidence="1">
    <location>
        <begin position="209"/>
        <end position="232"/>
    </location>
</feature>
<dbReference type="RefSeq" id="WP_269426678.1">
    <property type="nucleotide sequence ID" value="NZ_JAPWGM010000002.1"/>
</dbReference>
<gene>
    <name evidence="2" type="ORF">O0955_06220</name>
</gene>
<reference evidence="2" key="1">
    <citation type="submission" date="2022-12" db="EMBL/GenBank/DDBJ databases">
        <title>Genome sequence of HCMS5-2.</title>
        <authorList>
            <person name="Woo H."/>
        </authorList>
    </citation>
    <scope>NUCLEOTIDE SEQUENCE</scope>
    <source>
        <strain evidence="2">HCMS5-2</strain>
    </source>
</reference>
<protein>
    <submittedName>
        <fullName evidence="2">Uncharacterized protein</fullName>
    </submittedName>
</protein>
<sequence>MGHRVYLNITTKETSEEIFEANNTIPLFWLTLLNRKIIDDFEIGLNLLEVNKGNKEREPEYSLLKIGREHFLENAETGKKFIENSFPTHLQLYNDFIYYLKLIFKSNQFIEVDVLEIANFSSPSALLHDLRNDVEAIKNNNPKKIIFYSDKFKTPFSLTGYDGFFKNEFKIYSQDYNAEIIKQEQERKSDIERKESRNRKEKISRKIKGILMILFGCILLGTCAIGIINEILSTSMEIGTAIFGFLSIITGIAKVKNRID</sequence>
<name>A0ABT4L6Q3_9SPHI</name>
<evidence type="ECO:0000313" key="2">
    <source>
        <dbReference type="EMBL" id="MCZ4243598.1"/>
    </source>
</evidence>
<comment type="caution">
    <text evidence="2">The sequence shown here is derived from an EMBL/GenBank/DDBJ whole genome shotgun (WGS) entry which is preliminary data.</text>
</comment>
<organism evidence="2 3">
    <name type="scientific">Pedobacter punctiformis</name>
    <dbReference type="NCBI Taxonomy" id="3004097"/>
    <lineage>
        <taxon>Bacteria</taxon>
        <taxon>Pseudomonadati</taxon>
        <taxon>Bacteroidota</taxon>
        <taxon>Sphingobacteriia</taxon>
        <taxon>Sphingobacteriales</taxon>
        <taxon>Sphingobacteriaceae</taxon>
        <taxon>Pedobacter</taxon>
    </lineage>
</organism>
<keyword evidence="1" id="KW-0812">Transmembrane</keyword>
<dbReference type="EMBL" id="JAPWGM010000002">
    <property type="protein sequence ID" value="MCZ4243598.1"/>
    <property type="molecule type" value="Genomic_DNA"/>
</dbReference>